<dbReference type="AlphaFoldDB" id="A0A382TZH6"/>
<proteinExistence type="predicted"/>
<protein>
    <submittedName>
        <fullName evidence="1">Uncharacterized protein</fullName>
    </submittedName>
</protein>
<reference evidence="1" key="1">
    <citation type="submission" date="2018-05" db="EMBL/GenBank/DDBJ databases">
        <authorList>
            <person name="Lanie J.A."/>
            <person name="Ng W.-L."/>
            <person name="Kazmierczak K.M."/>
            <person name="Andrzejewski T.M."/>
            <person name="Davidsen T.M."/>
            <person name="Wayne K.J."/>
            <person name="Tettelin H."/>
            <person name="Glass J.I."/>
            <person name="Rusch D."/>
            <person name="Podicherti R."/>
            <person name="Tsui H.-C.T."/>
            <person name="Winkler M.E."/>
        </authorList>
    </citation>
    <scope>NUCLEOTIDE SEQUENCE</scope>
</reference>
<feature type="non-terminal residue" evidence="1">
    <location>
        <position position="101"/>
    </location>
</feature>
<name>A0A382TZH6_9ZZZZ</name>
<sequence>MPGISGSSSTVAICSTRPFKGSMAGSLDGPGEYAARLQALQKPLEAMFVIDPEVQGIPVTTNDEGSYGFYVFPALHLVWQRCRAVSDQAPGGLGRLARDGR</sequence>
<organism evidence="1">
    <name type="scientific">marine metagenome</name>
    <dbReference type="NCBI Taxonomy" id="408172"/>
    <lineage>
        <taxon>unclassified sequences</taxon>
        <taxon>metagenomes</taxon>
        <taxon>ecological metagenomes</taxon>
    </lineage>
</organism>
<dbReference type="EMBL" id="UINC01140356">
    <property type="protein sequence ID" value="SVD27454.1"/>
    <property type="molecule type" value="Genomic_DNA"/>
</dbReference>
<evidence type="ECO:0000313" key="1">
    <source>
        <dbReference type="EMBL" id="SVD27454.1"/>
    </source>
</evidence>
<accession>A0A382TZH6</accession>
<gene>
    <name evidence="1" type="ORF">METZ01_LOCUS380308</name>
</gene>